<protein>
    <recommendedName>
        <fullName evidence="12">Protease HtpX homolog</fullName>
        <ecNumber evidence="12">3.4.24.-</ecNumber>
    </recommendedName>
</protein>
<dbReference type="GO" id="GO:0004222">
    <property type="term" value="F:metalloendopeptidase activity"/>
    <property type="evidence" value="ECO:0007669"/>
    <property type="project" value="UniProtKB-UniRule"/>
</dbReference>
<feature type="binding site" evidence="12">
    <location>
        <position position="129"/>
    </location>
    <ligand>
        <name>Zn(2+)</name>
        <dbReference type="ChEBI" id="CHEBI:29105"/>
        <note>catalytic</note>
    </ligand>
</feature>
<evidence type="ECO:0000256" key="11">
    <source>
        <dbReference type="ARBA" id="ARBA00023136"/>
    </source>
</evidence>
<reference evidence="14 15" key="1">
    <citation type="submission" date="2018-06" db="EMBL/GenBank/DDBJ databases">
        <authorList>
            <consortium name="Pathogen Informatics"/>
            <person name="Doyle S."/>
        </authorList>
    </citation>
    <scope>NUCLEOTIDE SEQUENCE [LARGE SCALE GENOMIC DNA]</scope>
    <source>
        <strain evidence="14 15">NCTC10723</strain>
    </source>
</reference>
<keyword evidence="10 12" id="KW-0482">Metalloprotease</keyword>
<dbReference type="PANTHER" id="PTHR43221">
    <property type="entry name" value="PROTEASE HTPX"/>
    <property type="match status" value="1"/>
</dbReference>
<dbReference type="CDD" id="cd07336">
    <property type="entry name" value="M48B_HtpX_like"/>
    <property type="match status" value="1"/>
</dbReference>
<feature type="transmembrane region" description="Helical" evidence="12">
    <location>
        <begin position="139"/>
        <end position="159"/>
    </location>
</feature>
<evidence type="ECO:0000256" key="3">
    <source>
        <dbReference type="ARBA" id="ARBA00022475"/>
    </source>
</evidence>
<organism evidence="14 15">
    <name type="scientific">Fusobacterium necrogenes</name>
    <dbReference type="NCBI Taxonomy" id="858"/>
    <lineage>
        <taxon>Bacteria</taxon>
        <taxon>Fusobacteriati</taxon>
        <taxon>Fusobacteriota</taxon>
        <taxon>Fusobacteriia</taxon>
        <taxon>Fusobacteriales</taxon>
        <taxon>Fusobacteriaceae</taxon>
        <taxon>Fusobacterium</taxon>
    </lineage>
</organism>
<keyword evidence="8 12" id="KW-0862">Zinc</keyword>
<keyword evidence="7 12" id="KW-0378">Hydrolase</keyword>
<keyword evidence="11 12" id="KW-0472">Membrane</keyword>
<evidence type="ECO:0000256" key="5">
    <source>
        <dbReference type="ARBA" id="ARBA00022692"/>
    </source>
</evidence>
<evidence type="ECO:0000256" key="10">
    <source>
        <dbReference type="ARBA" id="ARBA00023049"/>
    </source>
</evidence>
<proteinExistence type="inferred from homology"/>
<evidence type="ECO:0000256" key="1">
    <source>
        <dbReference type="ARBA" id="ARBA00004651"/>
    </source>
</evidence>
<evidence type="ECO:0000256" key="8">
    <source>
        <dbReference type="ARBA" id="ARBA00022833"/>
    </source>
</evidence>
<evidence type="ECO:0000256" key="9">
    <source>
        <dbReference type="ARBA" id="ARBA00022989"/>
    </source>
</evidence>
<dbReference type="NCBIfam" id="NF002826">
    <property type="entry name" value="PRK03001.1"/>
    <property type="match status" value="1"/>
</dbReference>
<evidence type="ECO:0000256" key="6">
    <source>
        <dbReference type="ARBA" id="ARBA00022723"/>
    </source>
</evidence>
<keyword evidence="15" id="KW-1185">Reference proteome</keyword>
<feature type="binding site" evidence="12">
    <location>
        <position position="205"/>
    </location>
    <ligand>
        <name>Zn(2+)</name>
        <dbReference type="ChEBI" id="CHEBI:29105"/>
        <note>catalytic</note>
    </ligand>
</feature>
<evidence type="ECO:0000256" key="4">
    <source>
        <dbReference type="ARBA" id="ARBA00022670"/>
    </source>
</evidence>
<dbReference type="Proteomes" id="UP000255328">
    <property type="component" value="Unassembled WGS sequence"/>
</dbReference>
<feature type="transmembrane region" description="Helical" evidence="12">
    <location>
        <begin position="7"/>
        <end position="24"/>
    </location>
</feature>
<feature type="transmembrane region" description="Helical" evidence="12">
    <location>
        <begin position="30"/>
        <end position="47"/>
    </location>
</feature>
<evidence type="ECO:0000259" key="13">
    <source>
        <dbReference type="Pfam" id="PF01435"/>
    </source>
</evidence>
<dbReference type="RefSeq" id="WP_115269265.1">
    <property type="nucleotide sequence ID" value="NZ_CASFEE010000025.1"/>
</dbReference>
<dbReference type="OrthoDB" id="15218at2"/>
<comment type="cofactor">
    <cofactor evidence="12">
        <name>Zn(2+)</name>
        <dbReference type="ChEBI" id="CHEBI:29105"/>
    </cofactor>
    <text evidence="12">Binds 1 zinc ion per subunit.</text>
</comment>
<dbReference type="AlphaFoldDB" id="A0A377GW78"/>
<dbReference type="GO" id="GO:0005886">
    <property type="term" value="C:plasma membrane"/>
    <property type="evidence" value="ECO:0007669"/>
    <property type="project" value="UniProtKB-SubCell"/>
</dbReference>
<keyword evidence="6 12" id="KW-0479">Metal-binding</keyword>
<evidence type="ECO:0000313" key="14">
    <source>
        <dbReference type="EMBL" id="STO31186.1"/>
    </source>
</evidence>
<feature type="transmembrane region" description="Helical" evidence="12">
    <location>
        <begin position="179"/>
        <end position="200"/>
    </location>
</feature>
<dbReference type="Gene3D" id="3.30.2010.10">
    <property type="entry name" value="Metalloproteases ('zincins'), catalytic domain"/>
    <property type="match status" value="1"/>
</dbReference>
<accession>A0A377GW78</accession>
<comment type="subcellular location">
    <subcellularLocation>
        <location evidence="1 12">Cell membrane</location>
        <topology evidence="1 12">Multi-pass membrane protein</topology>
    </subcellularLocation>
</comment>
<feature type="domain" description="Peptidase M48" evidence="13">
    <location>
        <begin position="64"/>
        <end position="279"/>
    </location>
</feature>
<dbReference type="HAMAP" id="MF_00188">
    <property type="entry name" value="Pept_M48_protease_HtpX"/>
    <property type="match status" value="1"/>
</dbReference>
<keyword evidence="9 12" id="KW-1133">Transmembrane helix</keyword>
<dbReference type="GO" id="GO:0006508">
    <property type="term" value="P:proteolysis"/>
    <property type="evidence" value="ECO:0007669"/>
    <property type="project" value="UniProtKB-KW"/>
</dbReference>
<dbReference type="EMBL" id="UGGU01000003">
    <property type="protein sequence ID" value="STO31186.1"/>
    <property type="molecule type" value="Genomic_DNA"/>
</dbReference>
<keyword evidence="3 12" id="KW-1003">Cell membrane</keyword>
<comment type="similarity">
    <text evidence="2 12">Belongs to the peptidase M48B family.</text>
</comment>
<dbReference type="PANTHER" id="PTHR43221:SF1">
    <property type="entry name" value="PROTEASE HTPX"/>
    <property type="match status" value="1"/>
</dbReference>
<evidence type="ECO:0000256" key="7">
    <source>
        <dbReference type="ARBA" id="ARBA00022801"/>
    </source>
</evidence>
<evidence type="ECO:0000313" key="15">
    <source>
        <dbReference type="Proteomes" id="UP000255328"/>
    </source>
</evidence>
<feature type="active site" evidence="12">
    <location>
        <position position="130"/>
    </location>
</feature>
<dbReference type="InterPro" id="IPR050083">
    <property type="entry name" value="HtpX_protease"/>
</dbReference>
<feature type="binding site" evidence="12">
    <location>
        <position position="133"/>
    </location>
    <ligand>
        <name>Zn(2+)</name>
        <dbReference type="ChEBI" id="CHEBI:29105"/>
        <note>catalytic</note>
    </ligand>
</feature>
<keyword evidence="5 12" id="KW-0812">Transmembrane</keyword>
<dbReference type="InterPro" id="IPR001915">
    <property type="entry name" value="Peptidase_M48"/>
</dbReference>
<name>A0A377GW78_9FUSO</name>
<dbReference type="InterPro" id="IPR022919">
    <property type="entry name" value="Pept_M48_protease_HtpX"/>
</dbReference>
<evidence type="ECO:0000256" key="2">
    <source>
        <dbReference type="ARBA" id="ARBA00009779"/>
    </source>
</evidence>
<keyword evidence="4 12" id="KW-0645">Protease</keyword>
<dbReference type="GO" id="GO:0008270">
    <property type="term" value="F:zinc ion binding"/>
    <property type="evidence" value="ECO:0007669"/>
    <property type="project" value="UniProtKB-UniRule"/>
</dbReference>
<gene>
    <name evidence="12 14" type="primary">htpX</name>
    <name evidence="14" type="ORF">NCTC10723_00627</name>
</gene>
<dbReference type="EC" id="3.4.24.-" evidence="12"/>
<dbReference type="Pfam" id="PF01435">
    <property type="entry name" value="Peptidase_M48"/>
    <property type="match status" value="1"/>
</dbReference>
<evidence type="ECO:0000256" key="12">
    <source>
        <dbReference type="HAMAP-Rule" id="MF_00188"/>
    </source>
</evidence>
<sequence length="282" mass="31084">MNTLKTFILMGVLTFILLLIGNAIGGQNGIIIALIIAGVMNFISYWFSDKIVLSMYRAQPVEDKNTHLYQLVEKLARNSDLPMPKVYIINEAQPNAFATGRNPQNAAIAVTRGLMDLVDDYELAGVIGHELGHVHNRDILISTIAATMAGAISFLANMAQWAAIFGGSRSNDEEGRSNPFALIAIAIFAPMAAMLVQMAISRTREYKADRFGAQVSGNPQYLANALRKLDMYSKRIPMPNAAPATENMFIVSPLSGNKMANLFSTHPSTEDRIRKLEEMRYE</sequence>